<sequence length="318" mass="33603">MRLSSILFSFLFAGPVGAQTSCRDLGKGVIDQRCTEDFPVCVTRNGAQVVGGNRGHHCALCINSQQPNRFWQVDPDEGCDFDFRVCVGSRPLAANVEGTACATCVNSIPDTIDANTFDDGCPPDAPICVNDDGSEPALRKPGTNCIADCVDTSYFEMDVGCPRNYPHCVLKDGTDPGEQVPGVKCAACTPLTCDDFNPCTDDFCDPIFGCYSIDNGSCVCDANAEDWQCDDFTLPLCSGTNFCVCDVDAEGAPFCWPNVLCEGLVDCSSNSDCPEGTRCASTCCGAGQCLPECDDSIEVLPNSVLKGEAPSGPTSTGK</sequence>
<dbReference type="InParanoid" id="A0A1Z5JUU9"/>
<dbReference type="Proteomes" id="UP000198406">
    <property type="component" value="Unassembled WGS sequence"/>
</dbReference>
<accession>A0A1Z5JUU9</accession>
<evidence type="ECO:0008006" key="4">
    <source>
        <dbReference type="Google" id="ProtNLM"/>
    </source>
</evidence>
<keyword evidence="1" id="KW-0732">Signal</keyword>
<dbReference type="OrthoDB" id="7783995at2759"/>
<comment type="caution">
    <text evidence="2">The sequence shown here is derived from an EMBL/GenBank/DDBJ whole genome shotgun (WGS) entry which is preliminary data.</text>
</comment>
<dbReference type="AlphaFoldDB" id="A0A1Z5JUU9"/>
<evidence type="ECO:0000313" key="2">
    <source>
        <dbReference type="EMBL" id="GAX17810.1"/>
    </source>
</evidence>
<evidence type="ECO:0000313" key="3">
    <source>
        <dbReference type="Proteomes" id="UP000198406"/>
    </source>
</evidence>
<name>A0A1Z5JUU9_FISSO</name>
<proteinExistence type="predicted"/>
<feature type="signal peptide" evidence="1">
    <location>
        <begin position="1"/>
        <end position="18"/>
    </location>
</feature>
<feature type="chain" id="PRO_5012667464" description="EGF-like domain-containing protein" evidence="1">
    <location>
        <begin position="19"/>
        <end position="318"/>
    </location>
</feature>
<evidence type="ECO:0000256" key="1">
    <source>
        <dbReference type="SAM" id="SignalP"/>
    </source>
</evidence>
<dbReference type="EMBL" id="BDSP01000123">
    <property type="protein sequence ID" value="GAX17810.1"/>
    <property type="molecule type" value="Genomic_DNA"/>
</dbReference>
<reference evidence="2 3" key="1">
    <citation type="journal article" date="2015" name="Plant Cell">
        <title>Oil accumulation by the oleaginous diatom Fistulifera solaris as revealed by the genome and transcriptome.</title>
        <authorList>
            <person name="Tanaka T."/>
            <person name="Maeda Y."/>
            <person name="Veluchamy A."/>
            <person name="Tanaka M."/>
            <person name="Abida H."/>
            <person name="Marechal E."/>
            <person name="Bowler C."/>
            <person name="Muto M."/>
            <person name="Sunaga Y."/>
            <person name="Tanaka M."/>
            <person name="Yoshino T."/>
            <person name="Taniguchi T."/>
            <person name="Fukuda Y."/>
            <person name="Nemoto M."/>
            <person name="Matsumoto M."/>
            <person name="Wong P.S."/>
            <person name="Aburatani S."/>
            <person name="Fujibuchi W."/>
        </authorList>
    </citation>
    <scope>NUCLEOTIDE SEQUENCE [LARGE SCALE GENOMIC DNA]</scope>
    <source>
        <strain evidence="2 3">JPCC DA0580</strain>
    </source>
</reference>
<keyword evidence="3" id="KW-1185">Reference proteome</keyword>
<organism evidence="2 3">
    <name type="scientific">Fistulifera solaris</name>
    <name type="common">Oleaginous diatom</name>
    <dbReference type="NCBI Taxonomy" id="1519565"/>
    <lineage>
        <taxon>Eukaryota</taxon>
        <taxon>Sar</taxon>
        <taxon>Stramenopiles</taxon>
        <taxon>Ochrophyta</taxon>
        <taxon>Bacillariophyta</taxon>
        <taxon>Bacillariophyceae</taxon>
        <taxon>Bacillariophycidae</taxon>
        <taxon>Naviculales</taxon>
        <taxon>Naviculaceae</taxon>
        <taxon>Fistulifera</taxon>
    </lineage>
</organism>
<gene>
    <name evidence="2" type="ORF">FisN_18Hu010</name>
</gene>
<protein>
    <recommendedName>
        <fullName evidence="4">EGF-like domain-containing protein</fullName>
    </recommendedName>
</protein>